<dbReference type="PROSITE" id="PS51725">
    <property type="entry name" value="ABM"/>
    <property type="match status" value="1"/>
</dbReference>
<accession>A0ABN4TTT5</accession>
<dbReference type="InterPro" id="IPR007138">
    <property type="entry name" value="ABM_dom"/>
</dbReference>
<dbReference type="Gene3D" id="3.30.70.100">
    <property type="match status" value="1"/>
</dbReference>
<keyword evidence="2" id="KW-0560">Oxidoreductase</keyword>
<proteinExistence type="predicted"/>
<dbReference type="Pfam" id="PF03992">
    <property type="entry name" value="ABM"/>
    <property type="match status" value="1"/>
</dbReference>
<evidence type="ECO:0000259" key="1">
    <source>
        <dbReference type="PROSITE" id="PS51725"/>
    </source>
</evidence>
<dbReference type="Proteomes" id="UP000177515">
    <property type="component" value="Chromosome 2"/>
</dbReference>
<dbReference type="SUPFAM" id="SSF54909">
    <property type="entry name" value="Dimeric alpha+beta barrel"/>
    <property type="match status" value="1"/>
</dbReference>
<keyword evidence="2" id="KW-0503">Monooxygenase</keyword>
<dbReference type="RefSeq" id="WP_071019452.1">
    <property type="nucleotide sequence ID" value="NZ_CP017755.1"/>
</dbReference>
<dbReference type="GO" id="GO:0004497">
    <property type="term" value="F:monooxygenase activity"/>
    <property type="evidence" value="ECO:0007669"/>
    <property type="project" value="UniProtKB-KW"/>
</dbReference>
<sequence>MISEIAQFSIKPGMEAQFEQGVAQAKPIFLRARGCHGLNLLKSIEEPSLYTLVVSWDTVEDHMVHFRESADFLEWRRLVGDCFAAAPKVGHASTVL</sequence>
<keyword evidence="3" id="KW-1185">Reference proteome</keyword>
<dbReference type="InterPro" id="IPR011008">
    <property type="entry name" value="Dimeric_a/b-barrel"/>
</dbReference>
<gene>
    <name evidence="2" type="ORF">BKK80_28815</name>
</gene>
<reference evidence="2 3" key="1">
    <citation type="submission" date="2016-10" db="EMBL/GenBank/DDBJ databases">
        <title>Complete genome sequences of three Cupriavidus strains isolated from various Malaysian environments.</title>
        <authorList>
            <person name="Abdullah A.A.-A."/>
            <person name="Shafie N.A.H."/>
            <person name="Lau N.S."/>
        </authorList>
    </citation>
    <scope>NUCLEOTIDE SEQUENCE [LARGE SCALE GENOMIC DNA]</scope>
    <source>
        <strain evidence="2 3">USMAA1020</strain>
    </source>
</reference>
<evidence type="ECO:0000313" key="2">
    <source>
        <dbReference type="EMBL" id="AOZ09716.1"/>
    </source>
</evidence>
<organism evidence="2 3">
    <name type="scientific">Cupriavidus malaysiensis</name>
    <dbReference type="NCBI Taxonomy" id="367825"/>
    <lineage>
        <taxon>Bacteria</taxon>
        <taxon>Pseudomonadati</taxon>
        <taxon>Pseudomonadota</taxon>
        <taxon>Betaproteobacteria</taxon>
        <taxon>Burkholderiales</taxon>
        <taxon>Burkholderiaceae</taxon>
        <taxon>Cupriavidus</taxon>
    </lineage>
</organism>
<name>A0ABN4TTT5_9BURK</name>
<evidence type="ECO:0000313" key="3">
    <source>
        <dbReference type="Proteomes" id="UP000177515"/>
    </source>
</evidence>
<protein>
    <submittedName>
        <fullName evidence="2">Antibiotic biosynthesis monooxygenase</fullName>
    </submittedName>
</protein>
<dbReference type="EMBL" id="CP017755">
    <property type="protein sequence ID" value="AOZ09716.1"/>
    <property type="molecule type" value="Genomic_DNA"/>
</dbReference>
<feature type="domain" description="ABM" evidence="1">
    <location>
        <begin position="2"/>
        <end position="96"/>
    </location>
</feature>